<evidence type="ECO:0000256" key="6">
    <source>
        <dbReference type="RuleBase" id="RU003983"/>
    </source>
</evidence>
<proteinExistence type="inferred from homology"/>
<evidence type="ECO:0000313" key="9">
    <source>
        <dbReference type="EMBL" id="TPG57102.1"/>
    </source>
</evidence>
<evidence type="ECO:0000256" key="5">
    <source>
        <dbReference type="ARBA" id="ARBA00023049"/>
    </source>
</evidence>
<dbReference type="GO" id="GO:0046872">
    <property type="term" value="F:metal ion binding"/>
    <property type="evidence" value="ECO:0007669"/>
    <property type="project" value="UniProtKB-KW"/>
</dbReference>
<dbReference type="GO" id="GO:0004222">
    <property type="term" value="F:metalloendopeptidase activity"/>
    <property type="evidence" value="ECO:0007669"/>
    <property type="project" value="InterPro"/>
</dbReference>
<evidence type="ECO:0000259" key="8">
    <source>
        <dbReference type="Pfam" id="PF01435"/>
    </source>
</evidence>
<comment type="caution">
    <text evidence="9">The sequence shown here is derived from an EMBL/GenBank/DDBJ whole genome shotgun (WGS) entry which is preliminary data.</text>
</comment>
<dbReference type="PANTHER" id="PTHR22726:SF24">
    <property type="entry name" value="M48 FAMILY METALLOPEPTIDASE"/>
    <property type="match status" value="1"/>
</dbReference>
<dbReference type="Proteomes" id="UP000317078">
    <property type="component" value="Unassembled WGS sequence"/>
</dbReference>
<dbReference type="RefSeq" id="WP_140883136.1">
    <property type="nucleotide sequence ID" value="NZ_RCZP01000009.1"/>
</dbReference>
<evidence type="ECO:0000256" key="4">
    <source>
        <dbReference type="ARBA" id="ARBA00022833"/>
    </source>
</evidence>
<dbReference type="Gene3D" id="3.30.2010.10">
    <property type="entry name" value="Metalloproteases ('zincins'), catalytic domain"/>
    <property type="match status" value="1"/>
</dbReference>
<dbReference type="Pfam" id="PF01435">
    <property type="entry name" value="Peptidase_M48"/>
    <property type="match status" value="1"/>
</dbReference>
<comment type="similarity">
    <text evidence="6">Belongs to the peptidase M48 family.</text>
</comment>
<reference evidence="9 10" key="1">
    <citation type="journal article" date="2019" name="Environ. Microbiol.">
        <title>Species interactions and distinct microbial communities in high Arctic permafrost affected cryosols are associated with the CH4 and CO2 gas fluxes.</title>
        <authorList>
            <person name="Altshuler I."/>
            <person name="Hamel J."/>
            <person name="Turney S."/>
            <person name="Magnuson E."/>
            <person name="Levesque R."/>
            <person name="Greer C."/>
            <person name="Whyte L.G."/>
        </authorList>
    </citation>
    <scope>NUCLEOTIDE SEQUENCE [LARGE SCALE GENOMIC DNA]</scope>
    <source>
        <strain evidence="9 10">S9.3B</strain>
    </source>
</reference>
<keyword evidence="1 6" id="KW-0645">Protease</keyword>
<dbReference type="InterPro" id="IPR001915">
    <property type="entry name" value="Peptidase_M48"/>
</dbReference>
<feature type="signal peptide" evidence="7">
    <location>
        <begin position="1"/>
        <end position="37"/>
    </location>
</feature>
<keyword evidence="3 6" id="KW-0378">Hydrolase</keyword>
<sequence length="282" mass="29239">MPQPGAVRSGAERRRKAWTSRYLLAAVALAGCGTQHALPSVTAEEVRNAAQTIAAAPVLTASPRDPVQDGPMLERVTARLAPPAEPFCDAYLGRACAFQVVLDASPSGAATMSAEASGAGRITVSTGMLRAMATDDETAAVVAHEMGHHLAGHLARGLARGSAAGIAAGSIVGAVIPFGGLAAWAIGQGAAELGAGAARLAFSKEEEREADYLAVYLLARAGYDPAPAASLWVRLARRDRLSGEAGVLDRHPSDPERLAAWRRTVQEVRASPDLVPRLSVTR</sequence>
<name>A0A502G664_9PROT</name>
<dbReference type="GO" id="GO:0051603">
    <property type="term" value="P:proteolysis involved in protein catabolic process"/>
    <property type="evidence" value="ECO:0007669"/>
    <property type="project" value="TreeGrafter"/>
</dbReference>
<dbReference type="GO" id="GO:0016020">
    <property type="term" value="C:membrane"/>
    <property type="evidence" value="ECO:0007669"/>
    <property type="project" value="TreeGrafter"/>
</dbReference>
<dbReference type="InterPro" id="IPR051156">
    <property type="entry name" value="Mito/Outer_Membr_Metalloprot"/>
</dbReference>
<feature type="chain" id="PRO_5021427704" description="Peptidase M48 domain-containing protein" evidence="7">
    <location>
        <begin position="38"/>
        <end position="282"/>
    </location>
</feature>
<keyword evidence="5 6" id="KW-0482">Metalloprotease</keyword>
<dbReference type="PANTHER" id="PTHR22726">
    <property type="entry name" value="METALLOENDOPEPTIDASE OMA1"/>
    <property type="match status" value="1"/>
</dbReference>
<dbReference type="AlphaFoldDB" id="A0A502G664"/>
<dbReference type="OrthoDB" id="7338723at2"/>
<evidence type="ECO:0000313" key="10">
    <source>
        <dbReference type="Proteomes" id="UP000317078"/>
    </source>
</evidence>
<dbReference type="EMBL" id="RCZP01000009">
    <property type="protein sequence ID" value="TPG57102.1"/>
    <property type="molecule type" value="Genomic_DNA"/>
</dbReference>
<protein>
    <recommendedName>
        <fullName evidence="8">Peptidase M48 domain-containing protein</fullName>
    </recommendedName>
</protein>
<evidence type="ECO:0000256" key="7">
    <source>
        <dbReference type="SAM" id="SignalP"/>
    </source>
</evidence>
<comment type="cofactor">
    <cofactor evidence="6">
        <name>Zn(2+)</name>
        <dbReference type="ChEBI" id="CHEBI:29105"/>
    </cofactor>
    <text evidence="6">Binds 1 zinc ion per subunit.</text>
</comment>
<evidence type="ECO:0000256" key="2">
    <source>
        <dbReference type="ARBA" id="ARBA00022723"/>
    </source>
</evidence>
<accession>A0A502G664</accession>
<evidence type="ECO:0000256" key="1">
    <source>
        <dbReference type="ARBA" id="ARBA00022670"/>
    </source>
</evidence>
<keyword evidence="10" id="KW-1185">Reference proteome</keyword>
<keyword evidence="2" id="KW-0479">Metal-binding</keyword>
<evidence type="ECO:0000256" key="3">
    <source>
        <dbReference type="ARBA" id="ARBA00022801"/>
    </source>
</evidence>
<keyword evidence="7" id="KW-0732">Signal</keyword>
<organism evidence="9 10">
    <name type="scientific">Muricoccus nepalensis</name>
    <dbReference type="NCBI Taxonomy" id="1854500"/>
    <lineage>
        <taxon>Bacteria</taxon>
        <taxon>Pseudomonadati</taxon>
        <taxon>Pseudomonadota</taxon>
        <taxon>Alphaproteobacteria</taxon>
        <taxon>Acetobacterales</taxon>
        <taxon>Roseomonadaceae</taxon>
        <taxon>Muricoccus</taxon>
    </lineage>
</organism>
<feature type="domain" description="Peptidase M48" evidence="8">
    <location>
        <begin position="119"/>
        <end position="263"/>
    </location>
</feature>
<gene>
    <name evidence="9" type="ORF">EAH89_11580</name>
</gene>
<keyword evidence="4 6" id="KW-0862">Zinc</keyword>